<dbReference type="AlphaFoldDB" id="A0A1M5XI63"/>
<dbReference type="Gene3D" id="1.10.10.1110">
    <property type="entry name" value="Methyltransferase PG1098, N-terminal domain"/>
    <property type="match status" value="1"/>
</dbReference>
<proteinExistence type="predicted"/>
<feature type="domain" description="PG-1098 ferredoxin-like" evidence="2">
    <location>
        <begin position="317"/>
        <end position="360"/>
    </location>
</feature>
<keyword evidence="4" id="KW-1185">Reference proteome</keyword>
<name>A0A1M5XI63_9BACT</name>
<reference evidence="3 4" key="1">
    <citation type="submission" date="2016-11" db="EMBL/GenBank/DDBJ databases">
        <authorList>
            <person name="Jaros S."/>
            <person name="Januszkiewicz K."/>
            <person name="Wedrychowicz H."/>
        </authorList>
    </citation>
    <scope>NUCLEOTIDE SEQUENCE [LARGE SCALE GENOMIC DNA]</scope>
    <source>
        <strain evidence="3 4">DSM 24574</strain>
    </source>
</reference>
<accession>A0A1M5XI63</accession>
<dbReference type="Pfam" id="PF22013">
    <property type="entry name" value="PG_1098_Fer"/>
    <property type="match status" value="1"/>
</dbReference>
<dbReference type="Pfam" id="PF18096">
    <property type="entry name" value="Thump_like"/>
    <property type="match status" value="1"/>
</dbReference>
<evidence type="ECO:0000313" key="4">
    <source>
        <dbReference type="Proteomes" id="UP000184212"/>
    </source>
</evidence>
<evidence type="ECO:0000259" key="1">
    <source>
        <dbReference type="Pfam" id="PF18096"/>
    </source>
</evidence>
<evidence type="ECO:0000313" key="3">
    <source>
        <dbReference type="EMBL" id="SHH99517.1"/>
    </source>
</evidence>
<dbReference type="Gene3D" id="3.40.50.150">
    <property type="entry name" value="Vaccinia Virus protein VP39"/>
    <property type="match status" value="1"/>
</dbReference>
<sequence length="432" mass="48717">MLAYFCRAASVKRVRVNLLKILFIFGKKLSLFHNILSADVQRFIHEHDRDDVRALVLKHAAVNGVPMSIIAEQISGRKKAKEKIPLLVETAGIVYPPNLNLEQSSSQKTALYKNTLLKDVQSKDRCVDLTGGFGIDAFFFSKVFREVLYVEPNENLLRLVEHNHKQLEADNILHQVNTAEKFLTDALSKQTKLDLAYIDPSRRNKINKKVFSLTECEPDVTTLLDTIFKITDVLLIKASPLLDLHQGLLELRFVQKIIVVAVENEVREVLFLCVKNFEGEPLIQPINLLKDEKEEALSFSFSEERAATSTFSDPQKFLYEPNAAILKAGAFKMISQKFQLAKLHPSTHLYTSSILLENFPGRVFGILETLKASPKSVASQFPEGKANITTRNYPLSVEELKKKTGLKDGGSNYLIGFSGQQEKFLVAAKRLQ</sequence>
<feature type="domain" description="THUMP-like" evidence="1">
    <location>
        <begin position="361"/>
        <end position="420"/>
    </location>
</feature>
<dbReference type="Proteomes" id="UP000184212">
    <property type="component" value="Unassembled WGS sequence"/>
</dbReference>
<evidence type="ECO:0000259" key="2">
    <source>
        <dbReference type="Pfam" id="PF22013"/>
    </source>
</evidence>
<dbReference type="InterPro" id="IPR029063">
    <property type="entry name" value="SAM-dependent_MTases_sf"/>
</dbReference>
<gene>
    <name evidence="3" type="ORF">SAMN04488109_6591</name>
</gene>
<dbReference type="STRING" id="947013.SAMN04488109_6591"/>
<organism evidence="3 4">
    <name type="scientific">Chryseolinea serpens</name>
    <dbReference type="NCBI Taxonomy" id="947013"/>
    <lineage>
        <taxon>Bacteria</taxon>
        <taxon>Pseudomonadati</taxon>
        <taxon>Bacteroidota</taxon>
        <taxon>Cytophagia</taxon>
        <taxon>Cytophagales</taxon>
        <taxon>Fulvivirgaceae</taxon>
        <taxon>Chryseolinea</taxon>
    </lineage>
</organism>
<dbReference type="SUPFAM" id="SSF53335">
    <property type="entry name" value="S-adenosyl-L-methionine-dependent methyltransferases"/>
    <property type="match status" value="1"/>
</dbReference>
<dbReference type="InterPro" id="IPR041497">
    <property type="entry name" value="Thump-like"/>
</dbReference>
<protein>
    <submittedName>
        <fullName evidence="3">Uncharacterized protein</fullName>
    </submittedName>
</protein>
<dbReference type="InterPro" id="IPR054168">
    <property type="entry name" value="PG_1098_Fer"/>
</dbReference>
<dbReference type="EMBL" id="FQWQ01000006">
    <property type="protein sequence ID" value="SHH99517.1"/>
    <property type="molecule type" value="Genomic_DNA"/>
</dbReference>